<protein>
    <submittedName>
        <fullName evidence="1">Protease modulator HflC</fullName>
    </submittedName>
</protein>
<reference evidence="1" key="1">
    <citation type="submission" date="2023-10" db="EMBL/GenBank/DDBJ databases">
        <title>Amphibacter perezi, gen. nov., sp. nov. a novel taxa of the family Comamonadaceae, class Betaproteobacteria isolated from the skin microbiota of Pelophylax perezi from different populations.</title>
        <authorList>
            <person name="Costa S."/>
            <person name="Proenca D.N."/>
            <person name="Lopes I."/>
            <person name="Morais P.V."/>
        </authorList>
    </citation>
    <scope>NUCLEOTIDE SEQUENCE</scope>
    <source>
        <strain evidence="1">SL12-8</strain>
    </source>
</reference>
<keyword evidence="1" id="KW-0645">Protease</keyword>
<gene>
    <name evidence="1" type="ORF">RV045_08345</name>
</gene>
<evidence type="ECO:0000313" key="1">
    <source>
        <dbReference type="EMBL" id="MEJ7138439.1"/>
    </source>
</evidence>
<name>A0ACC6P3N8_9BURK</name>
<accession>A0ACC6P3N8</accession>
<proteinExistence type="predicted"/>
<keyword evidence="1" id="KW-0378">Hydrolase</keyword>
<dbReference type="Proteomes" id="UP001364695">
    <property type="component" value="Unassembled WGS sequence"/>
</dbReference>
<keyword evidence="2" id="KW-1185">Reference proteome</keyword>
<dbReference type="EMBL" id="JAWDIE010000011">
    <property type="protein sequence ID" value="MEJ7138439.1"/>
    <property type="molecule type" value="Genomic_DNA"/>
</dbReference>
<evidence type="ECO:0000313" key="2">
    <source>
        <dbReference type="Proteomes" id="UP001364695"/>
    </source>
</evidence>
<sequence>MNRLGMTVAGVGLALLLGSNMLYVLDQKNVAVVYALGEIRDVITEPGLKTKLPAPLQNVVFLDRRIQTLESPESRPIFTAEKKSLLIDWMIKWRISDPRQFIRNNGTDIRNLETRLSPIVQAAFNEEVTKRTVGQVLASQRNQIMQDVEKRLRAETGSFGIEIQDVRLKRVDFVADITDSVYRRMESERKQVANELRSEGAAEGERVRAEADRQREVIVAQAYKEAQEIMGQGDAKANAIFAKSFGQDPSFARFYRSLDAYQSAFRSKSDVMVLDKDSDFFQAMKTPGGTQ</sequence>
<comment type="caution">
    <text evidence="1">The sequence shown here is derived from an EMBL/GenBank/DDBJ whole genome shotgun (WGS) entry which is preliminary data.</text>
</comment>
<organism evidence="1 2">
    <name type="scientific">Amphibiibacter pelophylacis</name>
    <dbReference type="NCBI Taxonomy" id="1799477"/>
    <lineage>
        <taxon>Bacteria</taxon>
        <taxon>Pseudomonadati</taxon>
        <taxon>Pseudomonadota</taxon>
        <taxon>Betaproteobacteria</taxon>
        <taxon>Burkholderiales</taxon>
        <taxon>Sphaerotilaceae</taxon>
        <taxon>Amphibiibacter</taxon>
    </lineage>
</organism>